<accession>A0A0E9S8Q9</accession>
<keyword evidence="1" id="KW-0472">Membrane</keyword>
<evidence type="ECO:0000313" key="2">
    <source>
        <dbReference type="EMBL" id="JAH37612.1"/>
    </source>
</evidence>
<dbReference type="EMBL" id="GBXM01070965">
    <property type="protein sequence ID" value="JAH37612.1"/>
    <property type="molecule type" value="Transcribed_RNA"/>
</dbReference>
<protein>
    <submittedName>
        <fullName evidence="2">Uncharacterized protein</fullName>
    </submittedName>
</protein>
<organism evidence="2">
    <name type="scientific">Anguilla anguilla</name>
    <name type="common">European freshwater eel</name>
    <name type="synonym">Muraena anguilla</name>
    <dbReference type="NCBI Taxonomy" id="7936"/>
    <lineage>
        <taxon>Eukaryota</taxon>
        <taxon>Metazoa</taxon>
        <taxon>Chordata</taxon>
        <taxon>Craniata</taxon>
        <taxon>Vertebrata</taxon>
        <taxon>Euteleostomi</taxon>
        <taxon>Actinopterygii</taxon>
        <taxon>Neopterygii</taxon>
        <taxon>Teleostei</taxon>
        <taxon>Anguilliformes</taxon>
        <taxon>Anguillidae</taxon>
        <taxon>Anguilla</taxon>
    </lineage>
</organism>
<keyword evidence="1" id="KW-1133">Transmembrane helix</keyword>
<keyword evidence="1" id="KW-0812">Transmembrane</keyword>
<proteinExistence type="predicted"/>
<sequence>MDAWIIILSSVKFFLVFLLAGSTMRFHLCIAFI</sequence>
<feature type="transmembrane region" description="Helical" evidence="1">
    <location>
        <begin position="6"/>
        <end position="28"/>
    </location>
</feature>
<reference evidence="2" key="1">
    <citation type="submission" date="2014-11" db="EMBL/GenBank/DDBJ databases">
        <authorList>
            <person name="Amaro Gonzalez C."/>
        </authorList>
    </citation>
    <scope>NUCLEOTIDE SEQUENCE</scope>
</reference>
<name>A0A0E9S8Q9_ANGAN</name>
<evidence type="ECO:0000256" key="1">
    <source>
        <dbReference type="SAM" id="Phobius"/>
    </source>
</evidence>
<dbReference type="AlphaFoldDB" id="A0A0E9S8Q9"/>
<reference evidence="2" key="2">
    <citation type="journal article" date="2015" name="Fish Shellfish Immunol.">
        <title>Early steps in the European eel (Anguilla anguilla)-Vibrio vulnificus interaction in the gills: Role of the RtxA13 toxin.</title>
        <authorList>
            <person name="Callol A."/>
            <person name="Pajuelo D."/>
            <person name="Ebbesson L."/>
            <person name="Teles M."/>
            <person name="MacKenzie S."/>
            <person name="Amaro C."/>
        </authorList>
    </citation>
    <scope>NUCLEOTIDE SEQUENCE</scope>
</reference>